<evidence type="ECO:0000313" key="2">
    <source>
        <dbReference type="Proteomes" id="UP000434172"/>
    </source>
</evidence>
<keyword evidence="2" id="KW-1185">Reference proteome</keyword>
<dbReference type="EMBL" id="WOWK01000115">
    <property type="protein sequence ID" value="KAF0318164.1"/>
    <property type="molecule type" value="Genomic_DNA"/>
</dbReference>
<gene>
    <name evidence="1" type="ORF">GQ607_014665</name>
</gene>
<dbReference type="AlphaFoldDB" id="A0A8H3W1G7"/>
<dbReference type="Proteomes" id="UP000434172">
    <property type="component" value="Unassembled WGS sequence"/>
</dbReference>
<organism evidence="1 2">
    <name type="scientific">Colletotrichum asianum</name>
    <dbReference type="NCBI Taxonomy" id="702518"/>
    <lineage>
        <taxon>Eukaryota</taxon>
        <taxon>Fungi</taxon>
        <taxon>Dikarya</taxon>
        <taxon>Ascomycota</taxon>
        <taxon>Pezizomycotina</taxon>
        <taxon>Sordariomycetes</taxon>
        <taxon>Hypocreomycetidae</taxon>
        <taxon>Glomerellales</taxon>
        <taxon>Glomerellaceae</taxon>
        <taxon>Colletotrichum</taxon>
        <taxon>Colletotrichum gloeosporioides species complex</taxon>
    </lineage>
</organism>
<evidence type="ECO:0000313" key="1">
    <source>
        <dbReference type="EMBL" id="KAF0318164.1"/>
    </source>
</evidence>
<proteinExistence type="predicted"/>
<name>A0A8H3W1G7_9PEZI</name>
<comment type="caution">
    <text evidence="1">The sequence shown here is derived from an EMBL/GenBank/DDBJ whole genome shotgun (WGS) entry which is preliminary data.</text>
</comment>
<accession>A0A8H3W1G7</accession>
<reference evidence="1 2" key="1">
    <citation type="submission" date="2019-12" db="EMBL/GenBank/DDBJ databases">
        <title>A genome sequence resource for the geographically widespread anthracnose pathogen Colletotrichum asianum.</title>
        <authorList>
            <person name="Meng Y."/>
        </authorList>
    </citation>
    <scope>NUCLEOTIDE SEQUENCE [LARGE SCALE GENOMIC DNA]</scope>
    <source>
        <strain evidence="1 2">ICMP 18580</strain>
    </source>
</reference>
<protein>
    <submittedName>
        <fullName evidence="1">Uncharacterized protein</fullName>
    </submittedName>
</protein>
<dbReference type="OrthoDB" id="5062850at2759"/>
<sequence>MPPGSFALVLTGGPSCTKAFQTVIMRDAAWQMAMHERSRQGLLPPLSWEHRRRLCLSNDDPWCLLENYSQAIPNIVNGSSIIRCDFDTGKFWDENQLVEFNKQSLTECNIAQWSLLDWIWNWKRQHNTDIVPEN</sequence>